<dbReference type="AlphaFoldDB" id="A0A6L2K8X3"/>
<evidence type="ECO:0000259" key="8">
    <source>
        <dbReference type="Pfam" id="PF24626"/>
    </source>
</evidence>
<dbReference type="InterPro" id="IPR041373">
    <property type="entry name" value="RT_RNaseH"/>
</dbReference>
<dbReference type="CDD" id="cd09274">
    <property type="entry name" value="RNase_HI_RT_Ty3"/>
    <property type="match status" value="1"/>
</dbReference>
<dbReference type="InterPro" id="IPR056924">
    <property type="entry name" value="SH3_Tf2-1"/>
</dbReference>
<dbReference type="SUPFAM" id="SSF56672">
    <property type="entry name" value="DNA/RNA polymerases"/>
    <property type="match status" value="1"/>
</dbReference>
<evidence type="ECO:0000256" key="1">
    <source>
        <dbReference type="ARBA" id="ARBA00022679"/>
    </source>
</evidence>
<proteinExistence type="predicted"/>
<dbReference type="GO" id="GO:0003964">
    <property type="term" value="F:RNA-directed DNA polymerase activity"/>
    <property type="evidence" value="ECO:0007669"/>
    <property type="project" value="UniProtKB-KW"/>
</dbReference>
<accession>A0A6L2K8X3</accession>
<dbReference type="Pfam" id="PF24626">
    <property type="entry name" value="SH3_Tf2-1"/>
    <property type="match status" value="1"/>
</dbReference>
<evidence type="ECO:0000259" key="7">
    <source>
        <dbReference type="Pfam" id="PF17917"/>
    </source>
</evidence>
<feature type="domain" description="Tf2-1-like SH3-like" evidence="8">
    <location>
        <begin position="452"/>
        <end position="487"/>
    </location>
</feature>
<keyword evidence="2" id="KW-0548">Nucleotidyltransferase</keyword>
<dbReference type="Gene3D" id="3.10.10.10">
    <property type="entry name" value="HIV Type 1 Reverse Transcriptase, subunit A, domain 1"/>
    <property type="match status" value="1"/>
</dbReference>
<dbReference type="PANTHER" id="PTHR24559">
    <property type="entry name" value="TRANSPOSON TY3-I GAG-POL POLYPROTEIN"/>
    <property type="match status" value="1"/>
</dbReference>
<dbReference type="GO" id="GO:0016787">
    <property type="term" value="F:hydrolase activity"/>
    <property type="evidence" value="ECO:0007669"/>
    <property type="project" value="UniProtKB-KW"/>
</dbReference>
<sequence length="543" mass="63122">MYAGLVITESNETESERHVLSIRSENDTHTDDADINSVNDKLPMAEVQLSAKHNILANEQYHPEKSKSVYDTYLLEKVDRNTTPESTDMSYRGGETDQNINDKKCQVSCPLHDPSFNNMTTEFSNQFLKSENVSLKKTAEIICHKKVVRIPLLGGEVLRVLGEKPKEKSPYRLAHSEMEELSGQLEELQDKELNKLTIKNRYPLLRIDDLFDQLQGSQYFSKIDLRSGYHQLRVYEDDIPKTVFRTRYGHFEFTVMPFGLTNAPALKIHEKNYTTHDLELGAVMFSLKIWRRYLYGTKSVIYADHKSLHHIFSQKELNMRQHRWIELFSDYDCEIRNHHGKKNVVDDALSRKKRVKPKRVRAINITLQSSIKDMILVAQKEASDESIGLYLTYLKVNAKHQRPSGLLEQPEILEWKWEGIAMNFIKDRLKAVRDRQKSNAVRRRKPLEFSVGDYVLLKVSPWKGVVHFRKKEKLAPRFVGPFKIIEKKCLADPTLQVPLGKIRVDAKLNFVEVPVEILERKFKKLNRSIIAIVRGSVEFETWA</sequence>
<dbReference type="GO" id="GO:0004519">
    <property type="term" value="F:endonuclease activity"/>
    <property type="evidence" value="ECO:0007669"/>
    <property type="project" value="UniProtKB-KW"/>
</dbReference>
<evidence type="ECO:0000256" key="5">
    <source>
        <dbReference type="ARBA" id="ARBA00022801"/>
    </source>
</evidence>
<dbReference type="Pfam" id="PF17917">
    <property type="entry name" value="RT_RNaseH"/>
    <property type="match status" value="1"/>
</dbReference>
<dbReference type="EMBL" id="BKCJ010001981">
    <property type="protein sequence ID" value="GEU45409.1"/>
    <property type="molecule type" value="Genomic_DNA"/>
</dbReference>
<protein>
    <submittedName>
        <fullName evidence="9">Putative reverse transcriptase domain-containing protein</fullName>
    </submittedName>
</protein>
<evidence type="ECO:0000256" key="2">
    <source>
        <dbReference type="ARBA" id="ARBA00022695"/>
    </source>
</evidence>
<keyword evidence="6 9" id="KW-0695">RNA-directed DNA polymerase</keyword>
<comment type="caution">
    <text evidence="9">The sequence shown here is derived from an EMBL/GenBank/DDBJ whole genome shotgun (WGS) entry which is preliminary data.</text>
</comment>
<keyword evidence="1" id="KW-0808">Transferase</keyword>
<dbReference type="InterPro" id="IPR053134">
    <property type="entry name" value="RNA-dir_DNA_polymerase"/>
</dbReference>
<reference evidence="9" key="1">
    <citation type="journal article" date="2019" name="Sci. Rep.">
        <title>Draft genome of Tanacetum cinerariifolium, the natural source of mosquito coil.</title>
        <authorList>
            <person name="Yamashiro T."/>
            <person name="Shiraishi A."/>
            <person name="Satake H."/>
            <person name="Nakayama K."/>
        </authorList>
    </citation>
    <scope>NUCLEOTIDE SEQUENCE</scope>
</reference>
<gene>
    <name evidence="9" type="ORF">Tci_017387</name>
</gene>
<name>A0A6L2K8X3_TANCI</name>
<organism evidence="9">
    <name type="scientific">Tanacetum cinerariifolium</name>
    <name type="common">Dalmatian daisy</name>
    <name type="synonym">Chrysanthemum cinerariifolium</name>
    <dbReference type="NCBI Taxonomy" id="118510"/>
    <lineage>
        <taxon>Eukaryota</taxon>
        <taxon>Viridiplantae</taxon>
        <taxon>Streptophyta</taxon>
        <taxon>Embryophyta</taxon>
        <taxon>Tracheophyta</taxon>
        <taxon>Spermatophyta</taxon>
        <taxon>Magnoliopsida</taxon>
        <taxon>eudicotyledons</taxon>
        <taxon>Gunneridae</taxon>
        <taxon>Pentapetalae</taxon>
        <taxon>asterids</taxon>
        <taxon>campanulids</taxon>
        <taxon>Asterales</taxon>
        <taxon>Asteraceae</taxon>
        <taxon>Asteroideae</taxon>
        <taxon>Anthemideae</taxon>
        <taxon>Anthemidinae</taxon>
        <taxon>Tanacetum</taxon>
    </lineage>
</organism>
<feature type="domain" description="Reverse transcriptase RNase H-like" evidence="7">
    <location>
        <begin position="266"/>
        <end position="331"/>
    </location>
</feature>
<dbReference type="InterPro" id="IPR043502">
    <property type="entry name" value="DNA/RNA_pol_sf"/>
</dbReference>
<evidence type="ECO:0000256" key="6">
    <source>
        <dbReference type="ARBA" id="ARBA00022918"/>
    </source>
</evidence>
<keyword evidence="3" id="KW-0540">Nuclease</keyword>
<keyword evidence="5" id="KW-0378">Hydrolase</keyword>
<dbReference type="InterPro" id="IPR043128">
    <property type="entry name" value="Rev_trsase/Diguanyl_cyclase"/>
</dbReference>
<evidence type="ECO:0000313" key="9">
    <source>
        <dbReference type="EMBL" id="GEU45409.1"/>
    </source>
</evidence>
<dbReference type="CDD" id="cd01647">
    <property type="entry name" value="RT_LTR"/>
    <property type="match status" value="1"/>
</dbReference>
<evidence type="ECO:0000256" key="3">
    <source>
        <dbReference type="ARBA" id="ARBA00022722"/>
    </source>
</evidence>
<evidence type="ECO:0000256" key="4">
    <source>
        <dbReference type="ARBA" id="ARBA00022759"/>
    </source>
</evidence>
<dbReference type="PANTHER" id="PTHR24559:SF444">
    <property type="entry name" value="REVERSE TRANSCRIPTASE DOMAIN-CONTAINING PROTEIN"/>
    <property type="match status" value="1"/>
</dbReference>
<keyword evidence="4" id="KW-0255">Endonuclease</keyword>
<dbReference type="Gene3D" id="3.30.70.270">
    <property type="match status" value="1"/>
</dbReference>